<evidence type="ECO:0000313" key="3">
    <source>
        <dbReference type="Proteomes" id="UP000247973"/>
    </source>
</evidence>
<proteinExistence type="predicted"/>
<dbReference type="Gene3D" id="3.40.630.30">
    <property type="match status" value="1"/>
</dbReference>
<dbReference type="AlphaFoldDB" id="A0A2V3PR46"/>
<dbReference type="InterPro" id="IPR051908">
    <property type="entry name" value="Ribosomal_N-acetyltransferase"/>
</dbReference>
<dbReference type="SUPFAM" id="SSF55729">
    <property type="entry name" value="Acyl-CoA N-acyltransferases (Nat)"/>
    <property type="match status" value="1"/>
</dbReference>
<protein>
    <submittedName>
        <fullName evidence="2">Ribosomal-protein-serine acetyltransferase</fullName>
    </submittedName>
</protein>
<dbReference type="InterPro" id="IPR016181">
    <property type="entry name" value="Acyl_CoA_acyltransferase"/>
</dbReference>
<dbReference type="GO" id="GO:0005737">
    <property type="term" value="C:cytoplasm"/>
    <property type="evidence" value="ECO:0007669"/>
    <property type="project" value="TreeGrafter"/>
</dbReference>
<evidence type="ECO:0000259" key="1">
    <source>
        <dbReference type="PROSITE" id="PS51186"/>
    </source>
</evidence>
<reference evidence="2 3" key="1">
    <citation type="submission" date="2018-03" db="EMBL/GenBank/DDBJ databases">
        <title>Genomic Encyclopedia of Archaeal and Bacterial Type Strains, Phase II (KMG-II): from individual species to whole genera.</title>
        <authorList>
            <person name="Goeker M."/>
        </authorList>
    </citation>
    <scope>NUCLEOTIDE SEQUENCE [LARGE SCALE GENOMIC DNA]</scope>
    <source>
        <strain evidence="2 3">DSM 100214</strain>
    </source>
</reference>
<dbReference type="GO" id="GO:0008999">
    <property type="term" value="F:protein-N-terminal-alanine acetyltransferase activity"/>
    <property type="evidence" value="ECO:0007669"/>
    <property type="project" value="TreeGrafter"/>
</dbReference>
<dbReference type="RefSeq" id="WP_110310827.1">
    <property type="nucleotide sequence ID" value="NZ_QICL01000012.1"/>
</dbReference>
<name>A0A2V3PR46_9BACT</name>
<feature type="domain" description="N-acetyltransferase" evidence="1">
    <location>
        <begin position="8"/>
        <end position="162"/>
    </location>
</feature>
<evidence type="ECO:0000313" key="2">
    <source>
        <dbReference type="EMBL" id="PXV63863.1"/>
    </source>
</evidence>
<comment type="caution">
    <text evidence="2">The sequence shown here is derived from an EMBL/GenBank/DDBJ whole genome shotgun (WGS) entry which is preliminary data.</text>
</comment>
<dbReference type="Pfam" id="PF13302">
    <property type="entry name" value="Acetyltransf_3"/>
    <property type="match status" value="1"/>
</dbReference>
<dbReference type="PROSITE" id="PS51186">
    <property type="entry name" value="GNAT"/>
    <property type="match status" value="1"/>
</dbReference>
<gene>
    <name evidence="2" type="ORF">CLV62_112112</name>
</gene>
<organism evidence="2 3">
    <name type="scientific">Dysgonomonas alginatilytica</name>
    <dbReference type="NCBI Taxonomy" id="1605892"/>
    <lineage>
        <taxon>Bacteria</taxon>
        <taxon>Pseudomonadati</taxon>
        <taxon>Bacteroidota</taxon>
        <taxon>Bacteroidia</taxon>
        <taxon>Bacteroidales</taxon>
        <taxon>Dysgonomonadaceae</taxon>
        <taxon>Dysgonomonas</taxon>
    </lineage>
</organism>
<keyword evidence="3" id="KW-1185">Reference proteome</keyword>
<dbReference type="OrthoDB" id="9788916at2"/>
<keyword evidence="2" id="KW-0808">Transferase</keyword>
<dbReference type="Proteomes" id="UP000247973">
    <property type="component" value="Unassembled WGS sequence"/>
</dbReference>
<dbReference type="InterPro" id="IPR000182">
    <property type="entry name" value="GNAT_dom"/>
</dbReference>
<accession>A0A2V3PR46</accession>
<dbReference type="GO" id="GO:1990189">
    <property type="term" value="F:protein N-terminal-serine acetyltransferase activity"/>
    <property type="evidence" value="ECO:0007669"/>
    <property type="project" value="TreeGrafter"/>
</dbReference>
<dbReference type="PANTHER" id="PTHR43441">
    <property type="entry name" value="RIBOSOMAL-PROTEIN-SERINE ACETYLTRANSFERASE"/>
    <property type="match status" value="1"/>
</dbReference>
<dbReference type="EMBL" id="QICL01000012">
    <property type="protein sequence ID" value="PXV63863.1"/>
    <property type="molecule type" value="Genomic_DNA"/>
</dbReference>
<sequence>MIEITGTVVLHPTTLESTSDIYQAIIRERNYLRTWLPFVDWTKDESDTLAYVQGVIDNKEVQYSIYDSDKFIGRIGFNHMDPLNHKAEIGYWIIEEAQGKGIITRSVKELLMLGFTELNLNKIVIRAAIGNTKSRNIPEKLGFTQEGIERDGELLVDNKYTDLAVYGLLKKEFKV</sequence>
<dbReference type="PANTHER" id="PTHR43441:SF12">
    <property type="entry name" value="RIBOSOMAL N-ACETYLTRANSFERASE YDAF-RELATED"/>
    <property type="match status" value="1"/>
</dbReference>